<reference evidence="2" key="1">
    <citation type="submission" date="2021-06" db="EMBL/GenBank/DDBJ databases">
        <authorList>
            <person name="Huq M.A."/>
        </authorList>
    </citation>
    <scope>NUCLEOTIDE SEQUENCE</scope>
    <source>
        <strain evidence="2">MAH-26</strain>
    </source>
</reference>
<dbReference type="Pfam" id="PF25056">
    <property type="entry name" value="DUF7793"/>
    <property type="match status" value="1"/>
</dbReference>
<protein>
    <submittedName>
        <fullName evidence="2">STAS/SEC14 domain-containing protein</fullName>
    </submittedName>
</protein>
<dbReference type="RefSeq" id="WP_217790663.1">
    <property type="nucleotide sequence ID" value="NZ_JAHSPG010000003.1"/>
</dbReference>
<accession>A0A9E2SBU7</accession>
<keyword evidence="3" id="KW-1185">Reference proteome</keyword>
<dbReference type="InterPro" id="IPR056695">
    <property type="entry name" value="DUF7793"/>
</dbReference>
<proteinExistence type="predicted"/>
<feature type="domain" description="DUF7793" evidence="1">
    <location>
        <begin position="18"/>
        <end position="128"/>
    </location>
</feature>
<dbReference type="EMBL" id="JAHSPG010000003">
    <property type="protein sequence ID" value="MBV4357040.1"/>
    <property type="molecule type" value="Genomic_DNA"/>
</dbReference>
<dbReference type="AlphaFoldDB" id="A0A9E2SBU7"/>
<comment type="caution">
    <text evidence="2">The sequence shown here is derived from an EMBL/GenBank/DDBJ whole genome shotgun (WGS) entry which is preliminary data.</text>
</comment>
<evidence type="ECO:0000259" key="1">
    <source>
        <dbReference type="Pfam" id="PF25056"/>
    </source>
</evidence>
<dbReference type="Proteomes" id="UP000812270">
    <property type="component" value="Unassembled WGS sequence"/>
</dbReference>
<name>A0A9E2SBU7_9BACT</name>
<evidence type="ECO:0000313" key="3">
    <source>
        <dbReference type="Proteomes" id="UP000812270"/>
    </source>
</evidence>
<sequence length="129" mass="14529">MNPPSDIQLIHGEIADYYLDNDGILYSYSKSILRTVDNIAGNVALVKQITGNKKVPLLIYLKNSPVPDKATRKFSTEQLPNIYSAMAMVSKPGLAQFIMKILFKLKPPPIPMKSFADDKEAREWLSQFL</sequence>
<organism evidence="2 3">
    <name type="scientific">Pinibacter aurantiacus</name>
    <dbReference type="NCBI Taxonomy" id="2851599"/>
    <lineage>
        <taxon>Bacteria</taxon>
        <taxon>Pseudomonadati</taxon>
        <taxon>Bacteroidota</taxon>
        <taxon>Chitinophagia</taxon>
        <taxon>Chitinophagales</taxon>
        <taxon>Chitinophagaceae</taxon>
        <taxon>Pinibacter</taxon>
    </lineage>
</organism>
<evidence type="ECO:0000313" key="2">
    <source>
        <dbReference type="EMBL" id="MBV4357040.1"/>
    </source>
</evidence>
<gene>
    <name evidence="2" type="ORF">KTO63_07790</name>
</gene>